<evidence type="ECO:0000313" key="2">
    <source>
        <dbReference type="EMBL" id="KAL3767649.1"/>
    </source>
</evidence>
<reference evidence="2 3" key="1">
    <citation type="submission" date="2024-10" db="EMBL/GenBank/DDBJ databases">
        <title>Updated reference genomes for cyclostephanoid diatoms.</title>
        <authorList>
            <person name="Roberts W.R."/>
            <person name="Alverson A.J."/>
        </authorList>
    </citation>
    <scope>NUCLEOTIDE SEQUENCE [LARGE SCALE GENOMIC DNA]</scope>
    <source>
        <strain evidence="2 3">AJA276-08</strain>
    </source>
</reference>
<evidence type="ECO:0000256" key="1">
    <source>
        <dbReference type="SAM" id="MobiDB-lite"/>
    </source>
</evidence>
<feature type="compositionally biased region" description="Basic and acidic residues" evidence="1">
    <location>
        <begin position="137"/>
        <end position="164"/>
    </location>
</feature>
<comment type="caution">
    <text evidence="2">The sequence shown here is derived from an EMBL/GenBank/DDBJ whole genome shotgun (WGS) entry which is preliminary data.</text>
</comment>
<dbReference type="AlphaFoldDB" id="A0ABD3MUV3"/>
<name>A0ABD3MUV3_9STRA</name>
<sequence length="546" mass="60518">MSSLQALLDAQERRGGLPSGGSSERGGGGGGRSSGDRRRGGADRRSSSSTAACDRGGDHSRRRPSGGGGWSRPSPRPPPTSRTNGDRDDDAAGGGTAASGSRWRSWDADKSARRPPGWDAHRSSAPARGSEEGGGTYEERRARIERRAIEESRRRTAAADRRDGDDDDDDDDDDEDVRSLSSWVGPLVVIDGVDGRDATKRCTYYQDRDKRYPFHTDERGFGLLTRLMETNFELLRINRGMIEEGAAKMTTSAVGDESNRDGDGRDNTVGCDCYDAKDVIVRIGQGLYAHKPTLRTRGVTWSTEEYSHPGLQRMYLRMKSIQRFTEIWSLLERSEAMGAFDEIFVEGKCGPVLRIAAIGGGPGYELLATKLFFEERAPPGGGPRLELTCMDICPAWRRYVEALGFSFVEYDIDNEGGTDPLRAMGLEDGELHFCIVSCVMIYVTNDRVMKMFHRLVHDSQVRAILVSERGERTSACTMMEGLGGKVIRLIDQSDGMDERQAIWASHKFCDEQLRSGRPDYEAHQGGCVFPNVPYCEHKERRRFAGR</sequence>
<evidence type="ECO:0000313" key="3">
    <source>
        <dbReference type="Proteomes" id="UP001530315"/>
    </source>
</evidence>
<feature type="compositionally biased region" description="Acidic residues" evidence="1">
    <location>
        <begin position="165"/>
        <end position="176"/>
    </location>
</feature>
<feature type="region of interest" description="Disordered" evidence="1">
    <location>
        <begin position="1"/>
        <end position="178"/>
    </location>
</feature>
<accession>A0ABD3MUV3</accession>
<gene>
    <name evidence="2" type="ORF">ACHAW5_006887</name>
</gene>
<keyword evidence="3" id="KW-1185">Reference proteome</keyword>
<organism evidence="2 3">
    <name type="scientific">Stephanodiscus triporus</name>
    <dbReference type="NCBI Taxonomy" id="2934178"/>
    <lineage>
        <taxon>Eukaryota</taxon>
        <taxon>Sar</taxon>
        <taxon>Stramenopiles</taxon>
        <taxon>Ochrophyta</taxon>
        <taxon>Bacillariophyta</taxon>
        <taxon>Coscinodiscophyceae</taxon>
        <taxon>Thalassiosirophycidae</taxon>
        <taxon>Stephanodiscales</taxon>
        <taxon>Stephanodiscaceae</taxon>
        <taxon>Stephanodiscus</taxon>
    </lineage>
</organism>
<feature type="compositionally biased region" description="Gly residues" evidence="1">
    <location>
        <begin position="17"/>
        <end position="33"/>
    </location>
</feature>
<dbReference type="EMBL" id="JALLAZ020001699">
    <property type="protein sequence ID" value="KAL3767649.1"/>
    <property type="molecule type" value="Genomic_DNA"/>
</dbReference>
<feature type="compositionally biased region" description="Basic and acidic residues" evidence="1">
    <location>
        <begin position="34"/>
        <end position="46"/>
    </location>
</feature>
<dbReference type="Proteomes" id="UP001530315">
    <property type="component" value="Unassembled WGS sequence"/>
</dbReference>
<proteinExistence type="predicted"/>
<protein>
    <submittedName>
        <fullName evidence="2">Uncharacterized protein</fullName>
    </submittedName>
</protein>